<name>A0AAV9PY74_9PEZI</name>
<comment type="caution">
    <text evidence="6">The sequence shown here is derived from an EMBL/GenBank/DDBJ whole genome shotgun (WGS) entry which is preliminary data.</text>
</comment>
<feature type="transmembrane region" description="Helical" evidence="5">
    <location>
        <begin position="155"/>
        <end position="178"/>
    </location>
</feature>
<evidence type="ECO:0000313" key="6">
    <source>
        <dbReference type="EMBL" id="KAK5531904.1"/>
    </source>
</evidence>
<proteinExistence type="predicted"/>
<dbReference type="Proteomes" id="UP001345827">
    <property type="component" value="Unassembled WGS sequence"/>
</dbReference>
<keyword evidence="7" id="KW-1185">Reference proteome</keyword>
<sequence>MATATSTDDYVLYSYTPSLPLAILAIVAFATLTIAHLVRLVRTRANFCIPLFVGGLFEAVGYVGRALGHYHKDQTGPYIIQSILILVSPALFAATIYMTLSRAMRSTAATHLSIIKARWLTTFFVTGDVVSFFVQGGGGGIIAKGGQDSANTGKNIILAGLFIQIVLFGLFLVSAITFHSRLRKMPTPESLDRSLPWESMLQVLYVASALILVRNSVRVAEFVRDANSYMRREEWPIYAFDALPMAAVMAVLFWWFPSMVCPQPGAQGRGLMSQAEDGFGRGGYELK</sequence>
<dbReference type="PANTHER" id="PTHR31465">
    <property type="entry name" value="PROTEIN RTA1-RELATED"/>
    <property type="match status" value="1"/>
</dbReference>
<dbReference type="PANTHER" id="PTHR31465:SF1">
    <property type="entry name" value="PROTEIN RTA1-RELATED"/>
    <property type="match status" value="1"/>
</dbReference>
<keyword evidence="2 5" id="KW-0812">Transmembrane</keyword>
<reference evidence="6 7" key="1">
    <citation type="submission" date="2023-06" db="EMBL/GenBank/DDBJ databases">
        <title>Black Yeasts Isolated from many extreme environments.</title>
        <authorList>
            <person name="Coleine C."/>
            <person name="Stajich J.E."/>
            <person name="Selbmann L."/>
        </authorList>
    </citation>
    <scope>NUCLEOTIDE SEQUENCE [LARGE SCALE GENOMIC DNA]</scope>
    <source>
        <strain evidence="6 7">CCFEE 5887</strain>
    </source>
</reference>
<dbReference type="EMBL" id="JAXLQG010000016">
    <property type="protein sequence ID" value="KAK5531904.1"/>
    <property type="molecule type" value="Genomic_DNA"/>
</dbReference>
<feature type="transmembrane region" description="Helical" evidence="5">
    <location>
        <begin position="47"/>
        <end position="67"/>
    </location>
</feature>
<keyword evidence="3 5" id="KW-1133">Transmembrane helix</keyword>
<feature type="transmembrane region" description="Helical" evidence="5">
    <location>
        <begin position="79"/>
        <end position="100"/>
    </location>
</feature>
<dbReference type="AlphaFoldDB" id="A0AAV9PY74"/>
<feature type="transmembrane region" description="Helical" evidence="5">
    <location>
        <begin position="120"/>
        <end position="143"/>
    </location>
</feature>
<organism evidence="6 7">
    <name type="scientific">Vermiconidia calcicola</name>
    <dbReference type="NCBI Taxonomy" id="1690605"/>
    <lineage>
        <taxon>Eukaryota</taxon>
        <taxon>Fungi</taxon>
        <taxon>Dikarya</taxon>
        <taxon>Ascomycota</taxon>
        <taxon>Pezizomycotina</taxon>
        <taxon>Dothideomycetes</taxon>
        <taxon>Dothideomycetidae</taxon>
        <taxon>Mycosphaerellales</taxon>
        <taxon>Extremaceae</taxon>
        <taxon>Vermiconidia</taxon>
    </lineage>
</organism>
<dbReference type="InterPro" id="IPR007568">
    <property type="entry name" value="RTA1"/>
</dbReference>
<evidence type="ECO:0000313" key="7">
    <source>
        <dbReference type="Proteomes" id="UP001345827"/>
    </source>
</evidence>
<dbReference type="GO" id="GO:0016020">
    <property type="term" value="C:membrane"/>
    <property type="evidence" value="ECO:0007669"/>
    <property type="project" value="UniProtKB-SubCell"/>
</dbReference>
<evidence type="ECO:0000256" key="3">
    <source>
        <dbReference type="ARBA" id="ARBA00022989"/>
    </source>
</evidence>
<dbReference type="Pfam" id="PF04479">
    <property type="entry name" value="RTA1"/>
    <property type="match status" value="1"/>
</dbReference>
<comment type="subcellular location">
    <subcellularLocation>
        <location evidence="1">Membrane</location>
        <topology evidence="1">Multi-pass membrane protein</topology>
    </subcellularLocation>
</comment>
<evidence type="ECO:0000256" key="2">
    <source>
        <dbReference type="ARBA" id="ARBA00022692"/>
    </source>
</evidence>
<evidence type="ECO:0000256" key="1">
    <source>
        <dbReference type="ARBA" id="ARBA00004141"/>
    </source>
</evidence>
<accession>A0AAV9PY74</accession>
<evidence type="ECO:0008006" key="8">
    <source>
        <dbReference type="Google" id="ProtNLM"/>
    </source>
</evidence>
<evidence type="ECO:0000256" key="5">
    <source>
        <dbReference type="SAM" id="Phobius"/>
    </source>
</evidence>
<feature type="transmembrane region" description="Helical" evidence="5">
    <location>
        <begin position="12"/>
        <end position="35"/>
    </location>
</feature>
<feature type="transmembrane region" description="Helical" evidence="5">
    <location>
        <begin position="237"/>
        <end position="256"/>
    </location>
</feature>
<keyword evidence="4 5" id="KW-0472">Membrane</keyword>
<gene>
    <name evidence="6" type="ORF">LTR25_008234</name>
</gene>
<protein>
    <recommendedName>
        <fullName evidence="8">RTA1 like protein</fullName>
    </recommendedName>
</protein>
<evidence type="ECO:0000256" key="4">
    <source>
        <dbReference type="ARBA" id="ARBA00023136"/>
    </source>
</evidence>